<protein>
    <submittedName>
        <fullName evidence="3">SRCR domain-containing protein</fullName>
    </submittedName>
</protein>
<feature type="compositionally biased region" description="Basic residues" evidence="1">
    <location>
        <begin position="273"/>
        <end position="285"/>
    </location>
</feature>
<evidence type="ECO:0000313" key="2">
    <source>
        <dbReference type="Proteomes" id="UP000095280"/>
    </source>
</evidence>
<feature type="region of interest" description="Disordered" evidence="1">
    <location>
        <begin position="1"/>
        <end position="52"/>
    </location>
</feature>
<feature type="compositionally biased region" description="Basic and acidic residues" evidence="1">
    <location>
        <begin position="201"/>
        <end position="212"/>
    </location>
</feature>
<keyword evidence="2" id="KW-1185">Reference proteome</keyword>
<accession>A0A1I8FQ39</accession>
<evidence type="ECO:0000313" key="3">
    <source>
        <dbReference type="WBParaSite" id="maker-unitig_43902-snap-gene-0.2-mRNA-1"/>
    </source>
</evidence>
<feature type="compositionally biased region" description="Basic and acidic residues" evidence="1">
    <location>
        <begin position="256"/>
        <end position="272"/>
    </location>
</feature>
<feature type="region of interest" description="Disordered" evidence="1">
    <location>
        <begin position="199"/>
        <end position="286"/>
    </location>
</feature>
<dbReference type="Proteomes" id="UP000095280">
    <property type="component" value="Unplaced"/>
</dbReference>
<feature type="region of interest" description="Disordered" evidence="1">
    <location>
        <begin position="71"/>
        <end position="94"/>
    </location>
</feature>
<evidence type="ECO:0000256" key="1">
    <source>
        <dbReference type="SAM" id="MobiDB-lite"/>
    </source>
</evidence>
<dbReference type="WBParaSite" id="maker-unitig_43902-snap-gene-0.2-mRNA-1">
    <property type="protein sequence ID" value="maker-unitig_43902-snap-gene-0.2-mRNA-1"/>
    <property type="gene ID" value="maker-unitig_43902-snap-gene-0.2"/>
</dbReference>
<dbReference type="InterPro" id="IPR016187">
    <property type="entry name" value="CTDL_fold"/>
</dbReference>
<feature type="compositionally biased region" description="Low complexity" evidence="1">
    <location>
        <begin position="33"/>
        <end position="46"/>
    </location>
</feature>
<feature type="compositionally biased region" description="Basic and acidic residues" evidence="1">
    <location>
        <begin position="71"/>
        <end position="90"/>
    </location>
</feature>
<name>A0A1I8FQ39_9PLAT</name>
<feature type="region of interest" description="Disordered" evidence="1">
    <location>
        <begin position="109"/>
        <end position="142"/>
    </location>
</feature>
<dbReference type="AlphaFoldDB" id="A0A1I8FQ39"/>
<sequence length="413" mass="44598">TPACTSESRMQRRHGRCATEETEAVSHGRGSRELGQLGQLGQRGTGNPCRGCQRHFLPKRKLIADGVAAARARDPQWDSGGRKERGERGGRGYKMVKPDTALVSVAAHHKPATSEGPLPPTAEGAEIKGGGRPRLSGRGPETSGLVCSGLKLTTGLNFPSKIAVTMATQLSLLLPLLLLAPLLASRAAGLSLTGAAVKTLEGSRHARSRREATSPFIPLRLFGDSNPEPQPGYPRTSPDSKPDELSPTAPAGAPDAADRANPRRPDEDEPQRGPRRGQLPRRLGARLRGANRVYKNSYYGTGHYKRQDIIVGHVQCKHDGDELTLFDCNRKLMPPCDLNSTTGIECIYNTGCDWGWSSFDGLCYRLETEPKTATEAATPARPRTCKMSRLCELSGLQATYRTTCSTQRGCGQE</sequence>
<dbReference type="SUPFAM" id="SSF56436">
    <property type="entry name" value="C-type lectin-like"/>
    <property type="match status" value="1"/>
</dbReference>
<reference evidence="3" key="1">
    <citation type="submission" date="2016-11" db="UniProtKB">
        <authorList>
            <consortium name="WormBaseParasite"/>
        </authorList>
    </citation>
    <scope>IDENTIFICATION</scope>
</reference>
<proteinExistence type="predicted"/>
<organism evidence="2 3">
    <name type="scientific">Macrostomum lignano</name>
    <dbReference type="NCBI Taxonomy" id="282301"/>
    <lineage>
        <taxon>Eukaryota</taxon>
        <taxon>Metazoa</taxon>
        <taxon>Spiralia</taxon>
        <taxon>Lophotrochozoa</taxon>
        <taxon>Platyhelminthes</taxon>
        <taxon>Rhabditophora</taxon>
        <taxon>Macrostomorpha</taxon>
        <taxon>Macrostomida</taxon>
        <taxon>Macrostomidae</taxon>
        <taxon>Macrostomum</taxon>
    </lineage>
</organism>